<reference evidence="2" key="1">
    <citation type="submission" date="2015-04" db="UniProtKB">
        <authorList>
            <consortium name="EnsemblPlants"/>
        </authorList>
    </citation>
    <scope>IDENTIFICATION</scope>
    <source>
        <strain evidence="2">SL10</strain>
    </source>
</reference>
<dbReference type="EnsemblPlants" id="ONIVA01G07870.1">
    <property type="protein sequence ID" value="ONIVA01G07870.1"/>
    <property type="gene ID" value="ONIVA01G07870"/>
</dbReference>
<reference evidence="2" key="2">
    <citation type="submission" date="2018-04" db="EMBL/GenBank/DDBJ databases">
        <title>OnivRS2 (Oryza nivara Reference Sequence Version 2).</title>
        <authorList>
            <person name="Zhang J."/>
            <person name="Kudrna D."/>
            <person name="Lee S."/>
            <person name="Talag J."/>
            <person name="Rajasekar S."/>
            <person name="Welchert J."/>
            <person name="Hsing Y.-I."/>
            <person name="Wing R.A."/>
        </authorList>
    </citation>
    <scope>NUCLEOTIDE SEQUENCE [LARGE SCALE GENOMIC DNA]</scope>
</reference>
<feature type="region of interest" description="Disordered" evidence="1">
    <location>
        <begin position="1"/>
        <end position="21"/>
    </location>
</feature>
<dbReference type="AlphaFoldDB" id="A0A0E0FHW2"/>
<feature type="compositionally biased region" description="Basic and acidic residues" evidence="1">
    <location>
        <begin position="71"/>
        <end position="82"/>
    </location>
</feature>
<dbReference type="OMA" id="RRENYPA"/>
<proteinExistence type="predicted"/>
<name>A0A0E0FHW2_ORYNI</name>
<dbReference type="Proteomes" id="UP000006591">
    <property type="component" value="Chromosome 1"/>
</dbReference>
<keyword evidence="3" id="KW-1185">Reference proteome</keyword>
<evidence type="ECO:0000313" key="2">
    <source>
        <dbReference type="EnsemblPlants" id="ONIVA01G07870.1"/>
    </source>
</evidence>
<sequence>MAGRRRERTLPRGATGGRRSTPLLLHGMEWWRLAASASPECAAARRRSSSGFALTLDPKSPMRASLPPPIRPKEVQRRENYPAEKLPGIITGYKCKPYPSP</sequence>
<accession>A0A0E0FHW2</accession>
<dbReference type="HOGENOM" id="CLU_180355_0_0_1"/>
<feature type="region of interest" description="Disordered" evidence="1">
    <location>
        <begin position="52"/>
        <end position="83"/>
    </location>
</feature>
<organism evidence="2">
    <name type="scientific">Oryza nivara</name>
    <name type="common">Indian wild rice</name>
    <name type="synonym">Oryza sativa f. spontanea</name>
    <dbReference type="NCBI Taxonomy" id="4536"/>
    <lineage>
        <taxon>Eukaryota</taxon>
        <taxon>Viridiplantae</taxon>
        <taxon>Streptophyta</taxon>
        <taxon>Embryophyta</taxon>
        <taxon>Tracheophyta</taxon>
        <taxon>Spermatophyta</taxon>
        <taxon>Magnoliopsida</taxon>
        <taxon>Liliopsida</taxon>
        <taxon>Poales</taxon>
        <taxon>Poaceae</taxon>
        <taxon>BOP clade</taxon>
        <taxon>Oryzoideae</taxon>
        <taxon>Oryzeae</taxon>
        <taxon>Oryzinae</taxon>
        <taxon>Oryza</taxon>
    </lineage>
</organism>
<evidence type="ECO:0000256" key="1">
    <source>
        <dbReference type="SAM" id="MobiDB-lite"/>
    </source>
</evidence>
<dbReference type="Gramene" id="ONIVA01G07870.1">
    <property type="protein sequence ID" value="ONIVA01G07870.1"/>
    <property type="gene ID" value="ONIVA01G07870"/>
</dbReference>
<evidence type="ECO:0000313" key="3">
    <source>
        <dbReference type="Proteomes" id="UP000006591"/>
    </source>
</evidence>
<protein>
    <submittedName>
        <fullName evidence="2">Uncharacterized protein</fullName>
    </submittedName>
</protein>